<dbReference type="RefSeq" id="WP_311779710.1">
    <property type="nucleotide sequence ID" value="NZ_JALRMR010000001.1"/>
</dbReference>
<evidence type="ECO:0000256" key="3">
    <source>
        <dbReference type="ARBA" id="ARBA00023125"/>
    </source>
</evidence>
<dbReference type="GO" id="GO:0003677">
    <property type="term" value="F:DNA binding"/>
    <property type="evidence" value="ECO:0007669"/>
    <property type="project" value="UniProtKB-KW"/>
</dbReference>
<dbReference type="PRINTS" id="PR00039">
    <property type="entry name" value="HTHLYSR"/>
</dbReference>
<keyword evidence="3" id="KW-0238">DNA-binding</keyword>
<keyword evidence="2" id="KW-0805">Transcription regulation</keyword>
<evidence type="ECO:0000313" key="6">
    <source>
        <dbReference type="EMBL" id="MDT1972883.1"/>
    </source>
</evidence>
<dbReference type="PANTHER" id="PTHR30346">
    <property type="entry name" value="TRANSCRIPTIONAL DUAL REGULATOR HCAR-RELATED"/>
    <property type="match status" value="1"/>
</dbReference>
<evidence type="ECO:0000313" key="7">
    <source>
        <dbReference type="Proteomes" id="UP001249945"/>
    </source>
</evidence>
<comment type="similarity">
    <text evidence="1">Belongs to the LysR transcriptional regulatory family.</text>
</comment>
<evidence type="ECO:0000256" key="2">
    <source>
        <dbReference type="ARBA" id="ARBA00023015"/>
    </source>
</evidence>
<gene>
    <name evidence="6" type="ORF">MX635_00570</name>
</gene>
<dbReference type="PROSITE" id="PS50931">
    <property type="entry name" value="HTH_LYSR"/>
    <property type="match status" value="1"/>
</dbReference>
<dbReference type="Gene3D" id="3.40.190.10">
    <property type="entry name" value="Periplasmic binding protein-like II"/>
    <property type="match status" value="2"/>
</dbReference>
<dbReference type="SUPFAM" id="SSF46785">
    <property type="entry name" value="Winged helix' DNA-binding domain"/>
    <property type="match status" value="1"/>
</dbReference>
<dbReference type="InterPro" id="IPR000847">
    <property type="entry name" value="LysR_HTH_N"/>
</dbReference>
<evidence type="ECO:0000259" key="5">
    <source>
        <dbReference type="PROSITE" id="PS50931"/>
    </source>
</evidence>
<accession>A0AAW8R997</accession>
<sequence length="307" mass="35574">MKLSNLKYFVEVATEGSFTQASEKLYTSQPTLSRRIQELENELGVKLFIRNSQGLDLTNSGEQFLEEASEVLKRVDYLSHMFDNQVNTDKTSQVLKIGYLPNFNMGIMYELFEQFKITHPTIRFLMRADTPMNLADGLSNGRYDLVFNLWIYFKKNETIEKTTFKKNYLQMAVPINHSLGYKKKLKFSDLSQETFVLFERQQSPVVVDYVISQGIKNGFNLKVNVYVKDLDEGLSMVSLGKGLAFLYSGMNDGTLEEKYRIKIIDLESDSENQNIVAAFDVRNKNERLQELFLFLKKCIAKDKNREK</sequence>
<dbReference type="GO" id="GO:0032993">
    <property type="term" value="C:protein-DNA complex"/>
    <property type="evidence" value="ECO:0007669"/>
    <property type="project" value="TreeGrafter"/>
</dbReference>
<dbReference type="InterPro" id="IPR036390">
    <property type="entry name" value="WH_DNA-bd_sf"/>
</dbReference>
<evidence type="ECO:0000256" key="1">
    <source>
        <dbReference type="ARBA" id="ARBA00009437"/>
    </source>
</evidence>
<dbReference type="GO" id="GO:0003700">
    <property type="term" value="F:DNA-binding transcription factor activity"/>
    <property type="evidence" value="ECO:0007669"/>
    <property type="project" value="InterPro"/>
</dbReference>
<dbReference type="Pfam" id="PF00126">
    <property type="entry name" value="HTH_1"/>
    <property type="match status" value="1"/>
</dbReference>
<proteinExistence type="inferred from homology"/>
<dbReference type="EMBL" id="JALRMR010000001">
    <property type="protein sequence ID" value="MDT1972883.1"/>
    <property type="molecule type" value="Genomic_DNA"/>
</dbReference>
<dbReference type="Gene3D" id="1.10.10.10">
    <property type="entry name" value="Winged helix-like DNA-binding domain superfamily/Winged helix DNA-binding domain"/>
    <property type="match status" value="1"/>
</dbReference>
<organism evidence="6 7">
    <name type="scientific">Carnobacterium divergens</name>
    <name type="common">Lactobacillus divergens</name>
    <dbReference type="NCBI Taxonomy" id="2748"/>
    <lineage>
        <taxon>Bacteria</taxon>
        <taxon>Bacillati</taxon>
        <taxon>Bacillota</taxon>
        <taxon>Bacilli</taxon>
        <taxon>Lactobacillales</taxon>
        <taxon>Carnobacteriaceae</taxon>
        <taxon>Carnobacterium</taxon>
    </lineage>
</organism>
<keyword evidence="4" id="KW-0804">Transcription</keyword>
<comment type="caution">
    <text evidence="6">The sequence shown here is derived from an EMBL/GenBank/DDBJ whole genome shotgun (WGS) entry which is preliminary data.</text>
</comment>
<dbReference type="SUPFAM" id="SSF53850">
    <property type="entry name" value="Periplasmic binding protein-like II"/>
    <property type="match status" value="1"/>
</dbReference>
<feature type="domain" description="HTH lysR-type" evidence="5">
    <location>
        <begin position="1"/>
        <end position="58"/>
    </location>
</feature>
<evidence type="ECO:0000256" key="4">
    <source>
        <dbReference type="ARBA" id="ARBA00023163"/>
    </source>
</evidence>
<reference evidence="6" key="1">
    <citation type="submission" date="2022-04" db="EMBL/GenBank/DDBJ databases">
        <title>Draft genome sequences of lactic acid bacteria (LAB) strains involved in meat spoilage.</title>
        <authorList>
            <person name="Palevich N."/>
        </authorList>
    </citation>
    <scope>NUCLEOTIDE SEQUENCE</scope>
    <source>
        <strain evidence="6">9-14</strain>
    </source>
</reference>
<dbReference type="InterPro" id="IPR005119">
    <property type="entry name" value="LysR_subst-bd"/>
</dbReference>
<dbReference type="Pfam" id="PF03466">
    <property type="entry name" value="LysR_substrate"/>
    <property type="match status" value="1"/>
</dbReference>
<protein>
    <submittedName>
        <fullName evidence="6">LysR family transcriptional regulator</fullName>
    </submittedName>
</protein>
<dbReference type="PANTHER" id="PTHR30346:SF0">
    <property type="entry name" value="HCA OPERON TRANSCRIPTIONAL ACTIVATOR HCAR"/>
    <property type="match status" value="1"/>
</dbReference>
<dbReference type="AlphaFoldDB" id="A0AAW8R997"/>
<dbReference type="InterPro" id="IPR036388">
    <property type="entry name" value="WH-like_DNA-bd_sf"/>
</dbReference>
<dbReference type="FunFam" id="1.10.10.10:FF:000001">
    <property type="entry name" value="LysR family transcriptional regulator"/>
    <property type="match status" value="1"/>
</dbReference>
<dbReference type="Proteomes" id="UP001249945">
    <property type="component" value="Unassembled WGS sequence"/>
</dbReference>
<name>A0AAW8R997_CARDV</name>